<evidence type="ECO:0000313" key="2">
    <source>
        <dbReference type="EMBL" id="CEA15242.1"/>
    </source>
</evidence>
<evidence type="ECO:0000313" key="3">
    <source>
        <dbReference type="Proteomes" id="UP000032417"/>
    </source>
</evidence>
<comment type="similarity">
    <text evidence="1">Belongs to the ROK (NagC/XylR) family.</text>
</comment>
<sequence>MKNVIGIDIGGTNIVGGRIVNNSIEKQLSAETKAAEGGDVTLGILIDLLKNLITEETTAIGIGVPSVVDRNKGVVYNVQNIKDWDEVHLKEILEKEFNIPVFVDNDANCFAYGEKIFGKGKEFEHFVGITLGTGVGGGIIQSGHLLKDANTGAGEFGELPYLDSILEEYCGSRFFTGTGNITGYEAALKAREGDIESIELYKEYGKHIAMLVKFIVLVVDPQAVIFGGSIAKSFDLFEESMLEELKNFPYPNSMKRLKILTSDIKCPGVLGAGSLCIQ</sequence>
<dbReference type="AlphaFoldDB" id="A0A098BZZ8"/>
<dbReference type="InterPro" id="IPR043129">
    <property type="entry name" value="ATPase_NBD"/>
</dbReference>
<gene>
    <name evidence="2" type="ORF">ING2E5B_0475</name>
</gene>
<dbReference type="SUPFAM" id="SSF53067">
    <property type="entry name" value="Actin-like ATPase domain"/>
    <property type="match status" value="1"/>
</dbReference>
<accession>A0A098BZZ8</accession>
<evidence type="ECO:0000256" key="1">
    <source>
        <dbReference type="ARBA" id="ARBA00006479"/>
    </source>
</evidence>
<proteinExistence type="inferred from homology"/>
<dbReference type="Gene3D" id="3.30.420.40">
    <property type="match status" value="2"/>
</dbReference>
<dbReference type="Pfam" id="PF00480">
    <property type="entry name" value="ROK"/>
    <property type="match status" value="2"/>
</dbReference>
<dbReference type="HOGENOM" id="CLU_036604_0_2_10"/>
<protein>
    <submittedName>
        <fullName evidence="2">Transcriptional regulator</fullName>
    </submittedName>
</protein>
<organism evidence="2 3">
    <name type="scientific">Fermentimonas caenicola</name>
    <dbReference type="NCBI Taxonomy" id="1562970"/>
    <lineage>
        <taxon>Bacteria</taxon>
        <taxon>Pseudomonadati</taxon>
        <taxon>Bacteroidota</taxon>
        <taxon>Bacteroidia</taxon>
        <taxon>Bacteroidales</taxon>
        <taxon>Dysgonomonadaceae</taxon>
        <taxon>Fermentimonas</taxon>
    </lineage>
</organism>
<dbReference type="OrthoDB" id="9810372at2"/>
<dbReference type="PANTHER" id="PTHR18964">
    <property type="entry name" value="ROK (REPRESSOR, ORF, KINASE) FAMILY"/>
    <property type="match status" value="1"/>
</dbReference>
<dbReference type="EMBL" id="LN515532">
    <property type="protein sequence ID" value="CEA15242.1"/>
    <property type="molecule type" value="Genomic_DNA"/>
</dbReference>
<name>A0A098BZZ8_9BACT</name>
<keyword evidence="3" id="KW-1185">Reference proteome</keyword>
<dbReference type="KEGG" id="pbt:ING2E5B_0475"/>
<dbReference type="PANTHER" id="PTHR18964:SF149">
    <property type="entry name" value="BIFUNCTIONAL UDP-N-ACETYLGLUCOSAMINE 2-EPIMERASE_N-ACETYLMANNOSAMINE KINASE"/>
    <property type="match status" value="1"/>
</dbReference>
<reference evidence="2 3" key="1">
    <citation type="submission" date="2014-08" db="EMBL/GenBank/DDBJ databases">
        <authorList>
            <person name="Wibberg D."/>
        </authorList>
    </citation>
    <scope>NUCLEOTIDE SEQUENCE [LARGE SCALE GENOMIC DNA]</scope>
    <source>
        <strain evidence="3">ING2-E5B</strain>
    </source>
</reference>
<dbReference type="STRING" id="1562970.ING2E5B_0475"/>
<dbReference type="Proteomes" id="UP000032417">
    <property type="component" value="Chromosome 1"/>
</dbReference>
<dbReference type="InterPro" id="IPR000600">
    <property type="entry name" value="ROK"/>
</dbReference>
<dbReference type="PATRIC" id="fig|1562970.3.peg.469"/>